<dbReference type="AlphaFoldDB" id="A0AAY5KNB2"/>
<evidence type="ECO:0000256" key="1">
    <source>
        <dbReference type="ARBA" id="ARBA00007764"/>
    </source>
</evidence>
<gene>
    <name evidence="2" type="primary">RAB31</name>
</gene>
<dbReference type="GeneTree" id="ENSGT00940000157260"/>
<evidence type="ECO:0000313" key="2">
    <source>
        <dbReference type="Ensembl" id="ENSELUP00000090216.1"/>
    </source>
</evidence>
<proteinExistence type="inferred from homology"/>
<dbReference type="PANTHER" id="PTHR12232:SF14">
    <property type="entry name" value="SH3 DOMAIN-BINDING GLUTAMIC ACID-RICH-LIKE PROTEIN 3 ISOFORM 1"/>
    <property type="match status" value="1"/>
</dbReference>
<comment type="similarity">
    <text evidence="1">Belongs to the SH3BGR family.</text>
</comment>
<dbReference type="Pfam" id="PF04908">
    <property type="entry name" value="SH3BGR"/>
    <property type="match status" value="1"/>
</dbReference>
<dbReference type="GO" id="GO:0005737">
    <property type="term" value="C:cytoplasm"/>
    <property type="evidence" value="ECO:0007669"/>
    <property type="project" value="TreeGrafter"/>
</dbReference>
<evidence type="ECO:0000313" key="3">
    <source>
        <dbReference type="Proteomes" id="UP000265140"/>
    </source>
</evidence>
<dbReference type="Ensembl" id="ENSELUT00000093284.1">
    <property type="protein sequence ID" value="ENSELUP00000090216.1"/>
    <property type="gene ID" value="ENSELUG00000031944.2"/>
</dbReference>
<protein>
    <recommendedName>
        <fullName evidence="4">SH3 domain-binding glutamic acid-rich-like protein 3</fullName>
    </recommendedName>
</protein>
<sequence length="133" mass="14660">MIIVTSVVLVIKFSIIIINYINDIIINSSSIGIINVTDVIPVIPVKVISINIIPSHQLKQQQSQIFSFLDSKKIKYQAVDITQGPSGKEEMRKKAGNPTALPPQIFNGDKYCGDFSAFYEAVEAGKGEAFFKL</sequence>
<name>A0AAY5KNB2_ESOLU</name>
<keyword evidence="3" id="KW-1185">Reference proteome</keyword>
<dbReference type="PANTHER" id="PTHR12232">
    <property type="entry name" value="SH3 DOMAIN-BINDING GLUTAMIC ACID-RICH-LIKE PROTEIN"/>
    <property type="match status" value="1"/>
</dbReference>
<dbReference type="InterPro" id="IPR036249">
    <property type="entry name" value="Thioredoxin-like_sf"/>
</dbReference>
<dbReference type="InterPro" id="IPR051033">
    <property type="entry name" value="SH3BGR"/>
</dbReference>
<accession>A0AAY5KNB2</accession>
<reference evidence="2" key="3">
    <citation type="submission" date="2025-09" db="UniProtKB">
        <authorList>
            <consortium name="Ensembl"/>
        </authorList>
    </citation>
    <scope>IDENTIFICATION</scope>
</reference>
<dbReference type="InterPro" id="IPR006993">
    <property type="entry name" value="Glut_rich_SH3-bd"/>
</dbReference>
<dbReference type="PROSITE" id="PS51354">
    <property type="entry name" value="GLUTAREDOXIN_2"/>
    <property type="match status" value="1"/>
</dbReference>
<organism evidence="2 3">
    <name type="scientific">Esox lucius</name>
    <name type="common">Northern pike</name>
    <dbReference type="NCBI Taxonomy" id="8010"/>
    <lineage>
        <taxon>Eukaryota</taxon>
        <taxon>Metazoa</taxon>
        <taxon>Chordata</taxon>
        <taxon>Craniata</taxon>
        <taxon>Vertebrata</taxon>
        <taxon>Euteleostomi</taxon>
        <taxon>Actinopterygii</taxon>
        <taxon>Neopterygii</taxon>
        <taxon>Teleostei</taxon>
        <taxon>Protacanthopterygii</taxon>
        <taxon>Esociformes</taxon>
        <taxon>Esocidae</taxon>
        <taxon>Esox</taxon>
    </lineage>
</organism>
<dbReference type="SUPFAM" id="SSF52833">
    <property type="entry name" value="Thioredoxin-like"/>
    <property type="match status" value="1"/>
</dbReference>
<reference evidence="2" key="2">
    <citation type="submission" date="2025-08" db="UniProtKB">
        <authorList>
            <consortium name="Ensembl"/>
        </authorList>
    </citation>
    <scope>IDENTIFICATION</scope>
</reference>
<evidence type="ECO:0008006" key="4">
    <source>
        <dbReference type="Google" id="ProtNLM"/>
    </source>
</evidence>
<dbReference type="Gene3D" id="3.40.30.10">
    <property type="entry name" value="Glutaredoxin"/>
    <property type="match status" value="1"/>
</dbReference>
<reference evidence="2 3" key="1">
    <citation type="submission" date="2020-02" db="EMBL/GenBank/DDBJ databases">
        <title>Esox lucius (northern pike) genome, fEsoLuc1, primary haplotype.</title>
        <authorList>
            <person name="Myers G."/>
            <person name="Karagic N."/>
            <person name="Meyer A."/>
            <person name="Pippel M."/>
            <person name="Reichard M."/>
            <person name="Winkler S."/>
            <person name="Tracey A."/>
            <person name="Sims Y."/>
            <person name="Howe K."/>
            <person name="Rhie A."/>
            <person name="Formenti G."/>
            <person name="Durbin R."/>
            <person name="Fedrigo O."/>
            <person name="Jarvis E.D."/>
        </authorList>
    </citation>
    <scope>NUCLEOTIDE SEQUENCE [LARGE SCALE GENOMIC DNA]</scope>
</reference>
<dbReference type="Proteomes" id="UP000265140">
    <property type="component" value="Chromosome 18"/>
</dbReference>